<evidence type="ECO:0008006" key="5">
    <source>
        <dbReference type="Google" id="ProtNLM"/>
    </source>
</evidence>
<feature type="compositionally biased region" description="Low complexity" evidence="1">
    <location>
        <begin position="202"/>
        <end position="226"/>
    </location>
</feature>
<keyword evidence="2" id="KW-0812">Transmembrane</keyword>
<dbReference type="AlphaFoldDB" id="A0A073J674"/>
<dbReference type="GeneID" id="68870665"/>
<feature type="region of interest" description="Disordered" evidence="1">
    <location>
        <begin position="195"/>
        <end position="388"/>
    </location>
</feature>
<dbReference type="RefSeq" id="WP_037921547.1">
    <property type="nucleotide sequence ID" value="NZ_CP054599.1"/>
</dbReference>
<feature type="compositionally biased region" description="Low complexity" evidence="1">
    <location>
        <begin position="332"/>
        <end position="386"/>
    </location>
</feature>
<accession>A0A073J674</accession>
<evidence type="ECO:0000256" key="2">
    <source>
        <dbReference type="SAM" id="Phobius"/>
    </source>
</evidence>
<dbReference type="EMBL" id="JAMD01000001">
    <property type="protein sequence ID" value="KEJ98113.1"/>
    <property type="molecule type" value="Genomic_DNA"/>
</dbReference>
<feature type="transmembrane region" description="Helical" evidence="2">
    <location>
        <begin position="453"/>
        <end position="477"/>
    </location>
</feature>
<feature type="compositionally biased region" description="Pro residues" evidence="1">
    <location>
        <begin position="235"/>
        <end position="288"/>
    </location>
</feature>
<dbReference type="Proteomes" id="UP000027746">
    <property type="component" value="Unassembled WGS sequence"/>
</dbReference>
<name>A0A073J674_9RHOB</name>
<evidence type="ECO:0000313" key="3">
    <source>
        <dbReference type="EMBL" id="KEJ98113.1"/>
    </source>
</evidence>
<gene>
    <name evidence="3" type="ORF">SUH3_03715</name>
</gene>
<dbReference type="OrthoDB" id="7870459at2"/>
<evidence type="ECO:0000313" key="4">
    <source>
        <dbReference type="Proteomes" id="UP000027746"/>
    </source>
</evidence>
<proteinExistence type="predicted"/>
<comment type="caution">
    <text evidence="3">The sequence shown here is derived from an EMBL/GenBank/DDBJ whole genome shotgun (WGS) entry which is preliminary data.</text>
</comment>
<sequence>MKPNFALSLSFDGIRLLHRAAGGWRVVGEVSLAAEDMAAELAALRKTASDLEPRGVRSKLVIPNEQIRYLTIDSGDIDTEGRWSAAFAALDGATPYAVDELSIDICADGAQTHIAAVARETLDEAEAFAMQHRFHPVSFVSIPGEAGFLGEPFLGVTRHAADLLEPGDEVTPDGIAVVVVGDIKTPVGPVVTEDVTPVAAKETPPVADADVPAPVEDAEAATVEAPVAERKPAPDAKPAPAPEPTPAPDAKPAPAPEPTPAPEAKPAPEPAPTPAPEAKPAPAQPTPAPEAAAPPATEATPEAATLKPEPAKPEATPEPDPATFGFASRRTAAANPPALGGANRKDSPAAPVPLSASPRVTPVPVAEKPAQAAPKAGAKPPSESAATPMDLAKASVTGFMSRRRKPKRINPAAAPLAQTAHPIADPPADEAQRMTVFGARSKPGDKVGGKPRYMGLILTAALLVFLAGVAAWASVFLDEGLARFFNRAEDPVVVEAPPDILPEPDPEQIEDGAEVASLDPSLSDEDAAVLDALGDPQAQPEEEPAIDPERERQAAEARYAVTGIWPLAPQEPEAAPVVPLEDLYVASIDPVSPARDAVALPAPASLDTDLTLVALPSPAAAGTSFARDSEGRVIPTEEGAVTPNGVTLFKGRPAVVPPPTPTRFAETPEVNPELERLGRARPRARPDDLIENAERANLGGLTRNELAEVRPKLRPAVAKVEEEKDEVPTAQATTVSFRPNGRPRNFDRTVARARAAQPEPTQAAAVAPVTTTAPVAVAPKIPSKTSVAAGATVKNAINLRKVNLIGVYGKPSSRRALVRLSNGRYQKVQVGDRIDGGRVSAIGDSELRYQKGGRNVVLKMP</sequence>
<organism evidence="3 4">
    <name type="scientific">Pseudosulfitobacter pseudonitzschiae</name>
    <dbReference type="NCBI Taxonomy" id="1402135"/>
    <lineage>
        <taxon>Bacteria</taxon>
        <taxon>Pseudomonadati</taxon>
        <taxon>Pseudomonadota</taxon>
        <taxon>Alphaproteobacteria</taxon>
        <taxon>Rhodobacterales</taxon>
        <taxon>Roseobacteraceae</taxon>
        <taxon>Pseudosulfitobacter</taxon>
    </lineage>
</organism>
<keyword evidence="2" id="KW-0472">Membrane</keyword>
<keyword evidence="2" id="KW-1133">Transmembrane helix</keyword>
<evidence type="ECO:0000256" key="1">
    <source>
        <dbReference type="SAM" id="MobiDB-lite"/>
    </source>
</evidence>
<keyword evidence="4" id="KW-1185">Reference proteome</keyword>
<reference evidence="3 4" key="1">
    <citation type="submission" date="2014-01" db="EMBL/GenBank/DDBJ databases">
        <title>Sulfitobacter sp. H3 (MCCC 1A00686) Genome Sequencing.</title>
        <authorList>
            <person name="Lai Q."/>
            <person name="Hong Z."/>
        </authorList>
    </citation>
    <scope>NUCLEOTIDE SEQUENCE [LARGE SCALE GENOMIC DNA]</scope>
    <source>
        <strain evidence="3 4">H3</strain>
    </source>
</reference>
<feature type="compositionally biased region" description="Low complexity" evidence="1">
    <location>
        <begin position="289"/>
        <end position="308"/>
    </location>
</feature>
<protein>
    <recommendedName>
        <fullName evidence="5">Type IV pilus biogenesis</fullName>
    </recommendedName>
</protein>